<name>A0A0E9VQ73_ANGAN</name>
<feature type="region of interest" description="Disordered" evidence="1">
    <location>
        <begin position="1"/>
        <end position="34"/>
    </location>
</feature>
<evidence type="ECO:0000256" key="1">
    <source>
        <dbReference type="SAM" id="MobiDB-lite"/>
    </source>
</evidence>
<sequence>MPGHSSSTCCSISGFPSSTPRSTTSPPANTGLCI</sequence>
<evidence type="ECO:0000313" key="2">
    <source>
        <dbReference type="EMBL" id="JAH79378.1"/>
    </source>
</evidence>
<protein>
    <submittedName>
        <fullName evidence="2">Uncharacterized protein</fullName>
    </submittedName>
</protein>
<dbReference type="AlphaFoldDB" id="A0A0E9VQ73"/>
<dbReference type="EMBL" id="GBXM01032848">
    <property type="protein sequence ID" value="JAH75729.1"/>
    <property type="molecule type" value="Transcribed_RNA"/>
</dbReference>
<reference evidence="2" key="1">
    <citation type="submission" date="2014-11" db="EMBL/GenBank/DDBJ databases">
        <authorList>
            <person name="Amaro Gonzalez C."/>
        </authorList>
    </citation>
    <scope>NUCLEOTIDE SEQUENCE</scope>
</reference>
<feature type="compositionally biased region" description="Low complexity" evidence="1">
    <location>
        <begin position="16"/>
        <end position="27"/>
    </location>
</feature>
<proteinExistence type="predicted"/>
<organism evidence="2">
    <name type="scientific">Anguilla anguilla</name>
    <name type="common">European freshwater eel</name>
    <name type="synonym">Muraena anguilla</name>
    <dbReference type="NCBI Taxonomy" id="7936"/>
    <lineage>
        <taxon>Eukaryota</taxon>
        <taxon>Metazoa</taxon>
        <taxon>Chordata</taxon>
        <taxon>Craniata</taxon>
        <taxon>Vertebrata</taxon>
        <taxon>Euteleostomi</taxon>
        <taxon>Actinopterygii</taxon>
        <taxon>Neopterygii</taxon>
        <taxon>Teleostei</taxon>
        <taxon>Anguilliformes</taxon>
        <taxon>Anguillidae</taxon>
        <taxon>Anguilla</taxon>
    </lineage>
</organism>
<accession>A0A0E9VQ73</accession>
<dbReference type="EMBL" id="GBXM01029199">
    <property type="protein sequence ID" value="JAH79378.1"/>
    <property type="molecule type" value="Transcribed_RNA"/>
</dbReference>
<reference evidence="2" key="2">
    <citation type="journal article" date="2015" name="Fish Shellfish Immunol.">
        <title>Early steps in the European eel (Anguilla anguilla)-Vibrio vulnificus interaction in the gills: Role of the RtxA13 toxin.</title>
        <authorList>
            <person name="Callol A."/>
            <person name="Pajuelo D."/>
            <person name="Ebbesson L."/>
            <person name="Teles M."/>
            <person name="MacKenzie S."/>
            <person name="Amaro C."/>
        </authorList>
    </citation>
    <scope>NUCLEOTIDE SEQUENCE</scope>
</reference>
<feature type="compositionally biased region" description="Polar residues" evidence="1">
    <location>
        <begin position="1"/>
        <end position="15"/>
    </location>
</feature>